<comment type="caution">
    <text evidence="31">The sequence shown here is derived from an EMBL/GenBank/DDBJ whole genome shotgun (WGS) entry which is preliminary data.</text>
</comment>
<keyword evidence="14" id="KW-0378">Hydrolase</keyword>
<keyword evidence="21" id="KW-0511">Multifunctional enzyme</keyword>
<evidence type="ECO:0000256" key="28">
    <source>
        <dbReference type="SAM" id="Phobius"/>
    </source>
</evidence>
<evidence type="ECO:0000259" key="30">
    <source>
        <dbReference type="Pfam" id="PF00912"/>
    </source>
</evidence>
<evidence type="ECO:0000256" key="1">
    <source>
        <dbReference type="ARBA" id="ARBA00002624"/>
    </source>
</evidence>
<feature type="domain" description="Penicillin-binding protein transpeptidase" evidence="29">
    <location>
        <begin position="384"/>
        <end position="647"/>
    </location>
</feature>
<dbReference type="Pfam" id="PF00912">
    <property type="entry name" value="Transgly"/>
    <property type="match status" value="1"/>
</dbReference>
<protein>
    <recommendedName>
        <fullName evidence="7">Penicillin-binding protein 1A</fullName>
        <ecNumber evidence="24">2.4.99.28</ecNumber>
        <ecNumber evidence="6">3.4.16.4</ecNumber>
    </recommendedName>
</protein>
<dbReference type="InterPro" id="IPR050396">
    <property type="entry name" value="Glycosyltr_51/Transpeptidase"/>
</dbReference>
<evidence type="ECO:0000256" key="27">
    <source>
        <dbReference type="SAM" id="MobiDB-lite"/>
    </source>
</evidence>
<evidence type="ECO:0000256" key="13">
    <source>
        <dbReference type="ARBA" id="ARBA00022692"/>
    </source>
</evidence>
<evidence type="ECO:0000256" key="6">
    <source>
        <dbReference type="ARBA" id="ARBA00012448"/>
    </source>
</evidence>
<dbReference type="Gene3D" id="3.40.710.10">
    <property type="entry name" value="DD-peptidase/beta-lactamase superfamily"/>
    <property type="match status" value="1"/>
</dbReference>
<keyword evidence="18 28" id="KW-1133">Transmembrane helix</keyword>
<dbReference type="GO" id="GO:0046677">
    <property type="term" value="P:response to antibiotic"/>
    <property type="evidence" value="ECO:0007669"/>
    <property type="project" value="UniProtKB-KW"/>
</dbReference>
<feature type="region of interest" description="Disordered" evidence="27">
    <location>
        <begin position="825"/>
        <end position="907"/>
    </location>
</feature>
<keyword evidence="11" id="KW-0328">Glycosyltransferase</keyword>
<dbReference type="PANTHER" id="PTHR32282:SF11">
    <property type="entry name" value="PENICILLIN-BINDING PROTEIN 1B"/>
    <property type="match status" value="1"/>
</dbReference>
<evidence type="ECO:0000256" key="10">
    <source>
        <dbReference type="ARBA" id="ARBA00022670"/>
    </source>
</evidence>
<dbReference type="SUPFAM" id="SSF56601">
    <property type="entry name" value="beta-lactamase/transpeptidase-like"/>
    <property type="match status" value="1"/>
</dbReference>
<dbReference type="GO" id="GO:0009252">
    <property type="term" value="P:peptidoglycan biosynthetic process"/>
    <property type="evidence" value="ECO:0007669"/>
    <property type="project" value="UniProtKB-KW"/>
</dbReference>
<keyword evidence="9" id="KW-0121">Carboxypeptidase</keyword>
<dbReference type="InterPro" id="IPR023346">
    <property type="entry name" value="Lysozyme-like_dom_sf"/>
</dbReference>
<dbReference type="EC" id="2.4.99.28" evidence="24"/>
<feature type="domain" description="Glycosyl transferase family 51" evidence="30">
    <location>
        <begin position="97"/>
        <end position="254"/>
    </location>
</feature>
<keyword evidence="15" id="KW-0133">Cell shape</keyword>
<dbReference type="GO" id="GO:0030288">
    <property type="term" value="C:outer membrane-bounded periplasmic space"/>
    <property type="evidence" value="ECO:0007669"/>
    <property type="project" value="TreeGrafter"/>
</dbReference>
<evidence type="ECO:0000256" key="18">
    <source>
        <dbReference type="ARBA" id="ARBA00022989"/>
    </source>
</evidence>
<evidence type="ECO:0000256" key="5">
    <source>
        <dbReference type="ARBA" id="ARBA00007739"/>
    </source>
</evidence>
<name>A0AAW5JND7_9FIRM</name>
<dbReference type="FunFam" id="1.10.3810.10:FF:000001">
    <property type="entry name" value="Penicillin-binding protein 1A"/>
    <property type="match status" value="1"/>
</dbReference>
<dbReference type="Pfam" id="PF00905">
    <property type="entry name" value="Transpeptidase"/>
    <property type="match status" value="1"/>
</dbReference>
<comment type="subcellular location">
    <subcellularLocation>
        <location evidence="2">Cell membrane</location>
        <topology evidence="2">Single-pass type II membrane protein</topology>
    </subcellularLocation>
</comment>
<evidence type="ECO:0000256" key="15">
    <source>
        <dbReference type="ARBA" id="ARBA00022960"/>
    </source>
</evidence>
<dbReference type="GO" id="GO:0009002">
    <property type="term" value="F:serine-type D-Ala-D-Ala carboxypeptidase activity"/>
    <property type="evidence" value="ECO:0007669"/>
    <property type="project" value="UniProtKB-EC"/>
</dbReference>
<proteinExistence type="inferred from homology"/>
<keyword evidence="22" id="KW-0961">Cell wall biogenesis/degradation</keyword>
<dbReference type="GO" id="GO:0005886">
    <property type="term" value="C:plasma membrane"/>
    <property type="evidence" value="ECO:0007669"/>
    <property type="project" value="UniProtKB-SubCell"/>
</dbReference>
<dbReference type="InterPro" id="IPR001460">
    <property type="entry name" value="PCN-bd_Tpept"/>
</dbReference>
<reference evidence="31" key="1">
    <citation type="submission" date="2022-06" db="EMBL/GenBank/DDBJ databases">
        <title>Isolation of gut microbiota from human fecal samples.</title>
        <authorList>
            <person name="Pamer E.G."/>
            <person name="Barat B."/>
            <person name="Waligurski E."/>
            <person name="Medina S."/>
            <person name="Paddock L."/>
            <person name="Mostad J."/>
        </authorList>
    </citation>
    <scope>NUCLEOTIDE SEQUENCE</scope>
    <source>
        <strain evidence="31">DFI.9.91</strain>
    </source>
</reference>
<evidence type="ECO:0000256" key="12">
    <source>
        <dbReference type="ARBA" id="ARBA00022679"/>
    </source>
</evidence>
<dbReference type="EC" id="3.4.16.4" evidence="6"/>
<evidence type="ECO:0000256" key="11">
    <source>
        <dbReference type="ARBA" id="ARBA00022676"/>
    </source>
</evidence>
<evidence type="ECO:0000256" key="23">
    <source>
        <dbReference type="ARBA" id="ARBA00034000"/>
    </source>
</evidence>
<comment type="similarity">
    <text evidence="4">In the C-terminal section; belongs to the transpeptidase family.</text>
</comment>
<evidence type="ECO:0000256" key="14">
    <source>
        <dbReference type="ARBA" id="ARBA00022801"/>
    </source>
</evidence>
<comment type="catalytic activity">
    <reaction evidence="23">
        <text>Preferential cleavage: (Ac)2-L-Lys-D-Ala-|-D-Ala. Also transpeptidation of peptidyl-alanyl moieties that are N-acyl substituents of D-alanine.</text>
        <dbReference type="EC" id="3.4.16.4"/>
    </reaction>
</comment>
<comment type="catalytic activity">
    <reaction evidence="25">
        <text>[GlcNAc-(1-&gt;4)-Mur2Ac(oyl-L-Ala-gamma-D-Glu-L-Lys-D-Ala-D-Ala)](n)-di-trans,octa-cis-undecaprenyl diphosphate + beta-D-GlcNAc-(1-&gt;4)-Mur2Ac(oyl-L-Ala-gamma-D-Glu-L-Lys-D-Ala-D-Ala)-di-trans,octa-cis-undecaprenyl diphosphate = [GlcNAc-(1-&gt;4)-Mur2Ac(oyl-L-Ala-gamma-D-Glu-L-Lys-D-Ala-D-Ala)](n+1)-di-trans,octa-cis-undecaprenyl diphosphate + di-trans,octa-cis-undecaprenyl diphosphate + H(+)</text>
        <dbReference type="Rhea" id="RHEA:23708"/>
        <dbReference type="Rhea" id="RHEA-COMP:9602"/>
        <dbReference type="Rhea" id="RHEA-COMP:9603"/>
        <dbReference type="ChEBI" id="CHEBI:15378"/>
        <dbReference type="ChEBI" id="CHEBI:58405"/>
        <dbReference type="ChEBI" id="CHEBI:60033"/>
        <dbReference type="ChEBI" id="CHEBI:78435"/>
        <dbReference type="EC" id="2.4.99.28"/>
    </reaction>
</comment>
<organism evidence="31 32">
    <name type="scientific">Intestinimonas massiliensis</name>
    <name type="common">ex Afouda et al. 2020</name>
    <dbReference type="NCBI Taxonomy" id="1673721"/>
    <lineage>
        <taxon>Bacteria</taxon>
        <taxon>Bacillati</taxon>
        <taxon>Bacillota</taxon>
        <taxon>Clostridia</taxon>
        <taxon>Eubacteriales</taxon>
        <taxon>Intestinimonas</taxon>
    </lineage>
</organism>
<keyword evidence="12" id="KW-0808">Transferase</keyword>
<keyword evidence="20" id="KW-0046">Antibiotic resistance</keyword>
<evidence type="ECO:0000256" key="24">
    <source>
        <dbReference type="ARBA" id="ARBA00044770"/>
    </source>
</evidence>
<feature type="transmembrane region" description="Helical" evidence="28">
    <location>
        <begin position="26"/>
        <end position="56"/>
    </location>
</feature>
<keyword evidence="8" id="KW-1003">Cell membrane</keyword>
<comment type="function">
    <text evidence="1">Cell wall formation. Synthesis of cross-linked peptidoglycan from the lipid intermediates. The enzyme has a penicillin-insensitive transglycosylase N-terminal domain (formation of linear glycan strands) and a penicillin-sensitive transpeptidase C-terminal domain (cross-linking of the peptide subunits).</text>
</comment>
<evidence type="ECO:0000256" key="22">
    <source>
        <dbReference type="ARBA" id="ARBA00023316"/>
    </source>
</evidence>
<dbReference type="SUPFAM" id="SSF53955">
    <property type="entry name" value="Lysozyme-like"/>
    <property type="match status" value="1"/>
</dbReference>
<dbReference type="GO" id="GO:0071555">
    <property type="term" value="P:cell wall organization"/>
    <property type="evidence" value="ECO:0007669"/>
    <property type="project" value="UniProtKB-KW"/>
</dbReference>
<sequence length="907" mass="99355">MAETNHTPQSVGPGRRRRKRAAGAEIALNILKVLGTLLLIGITTGAILACFAAVYIKTVIMPQAPLDLTKFSVDLSTTIYYTDPNTGADVEWLTVHGDENRKWVSYADIPENLVHAAVAIEDKRFYDHHGVDWLRTARGVLTMFTGGDIQGGSTITQQLIKNVTEQDEVTVKRKILEIFRALDFDRNHSKEETLEWYLNYIYLGENCRGVYTASYEYFGKDVSELTLAECASLIGITNNPSIYDPYLDLIITDPETGEKVTNVQRNKNRQENILYQMLDQGYISQEEYDAAVAQELVFVRGEDTSKPKVVYTWFQDQVIRDVIQDLVDSGNGWSEEYVKQMFYSGGLSVYTTFDPKAQAAVDRVYENLDNLPYISNDGQQLQSAIVVIDNATGNVAALSGGMGEKESSLIFNRATQAVRPSGSSIKPLSVYGPAIDMGLITPATVIDDSPYNNSRAGGWPINTPAGYRGLTMVSDALKRSVNTVAVKIMANYSSPELAYQYLTGENGFGITTLVESKEINGQTYSDIDIAPLALGGLTNGVTVREMAAAYSAFPRNGVYIESRTYTKVLDSNGEVLLDNQPETHTVLKESTAWYMNTMLQSVMTSGGTGSSGRFDGMSMAGKTGTTSSRKDLWFAGYTPYYTAVVWTGYDQQERLGSSLNNPSIGLWRKVMSQLHEGLENRSFAKPESVQTVTVQVCKDSGMKATEYCNKDIRAVTGQGDRVVSVTLAAGDAPTEFCTYHVPITICSNSPIKDAEGNSTGVFHLAGPYCPEESQMEVSVVDFPRRENLNAAGIGAVNVSDNIFLKEYLDNLGQAAYCDLHTTQPVAPETPEVVDPRDPATWPGPEDYPTVEEWEKFNPYDPSTWPAGWTEAGSGGGSGETVTPTEPPTEAPLLPEGPDDSEPYIPAA</sequence>
<evidence type="ECO:0000256" key="4">
    <source>
        <dbReference type="ARBA" id="ARBA00007090"/>
    </source>
</evidence>
<dbReference type="PANTHER" id="PTHR32282">
    <property type="entry name" value="BINDING PROTEIN TRANSPEPTIDASE, PUTATIVE-RELATED"/>
    <property type="match status" value="1"/>
</dbReference>
<evidence type="ECO:0000256" key="9">
    <source>
        <dbReference type="ARBA" id="ARBA00022645"/>
    </source>
</evidence>
<dbReference type="EMBL" id="JANFYS010000020">
    <property type="protein sequence ID" value="MCQ4770828.1"/>
    <property type="molecule type" value="Genomic_DNA"/>
</dbReference>
<keyword evidence="16" id="KW-0735">Signal-anchor</keyword>
<dbReference type="GO" id="GO:0006508">
    <property type="term" value="P:proteolysis"/>
    <property type="evidence" value="ECO:0007669"/>
    <property type="project" value="UniProtKB-KW"/>
</dbReference>
<gene>
    <name evidence="31" type="ORF">NE579_10175</name>
</gene>
<dbReference type="InterPro" id="IPR012338">
    <property type="entry name" value="Beta-lactam/transpept-like"/>
</dbReference>
<dbReference type="InterPro" id="IPR001264">
    <property type="entry name" value="Glyco_trans_51"/>
</dbReference>
<dbReference type="Proteomes" id="UP001204562">
    <property type="component" value="Unassembled WGS sequence"/>
</dbReference>
<evidence type="ECO:0000256" key="25">
    <source>
        <dbReference type="ARBA" id="ARBA00049902"/>
    </source>
</evidence>
<comment type="pathway">
    <text evidence="26">Glycan biosynthesis.</text>
</comment>
<evidence type="ECO:0000256" key="2">
    <source>
        <dbReference type="ARBA" id="ARBA00004401"/>
    </source>
</evidence>
<keyword evidence="17" id="KW-0573">Peptidoglycan synthesis</keyword>
<dbReference type="Gene3D" id="1.10.3810.10">
    <property type="entry name" value="Biosynthetic peptidoglycan transglycosylase-like"/>
    <property type="match status" value="1"/>
</dbReference>
<comment type="similarity">
    <text evidence="5">In the N-terminal section; belongs to the glycosyltransferase 51 family.</text>
</comment>
<evidence type="ECO:0000256" key="20">
    <source>
        <dbReference type="ARBA" id="ARBA00023251"/>
    </source>
</evidence>
<keyword evidence="10" id="KW-0645">Protease</keyword>
<comment type="pathway">
    <text evidence="3">Cell wall biogenesis; peptidoglycan biosynthesis.</text>
</comment>
<dbReference type="GO" id="GO:0008658">
    <property type="term" value="F:penicillin binding"/>
    <property type="evidence" value="ECO:0007669"/>
    <property type="project" value="InterPro"/>
</dbReference>
<evidence type="ECO:0000256" key="8">
    <source>
        <dbReference type="ARBA" id="ARBA00022475"/>
    </source>
</evidence>
<keyword evidence="19 28" id="KW-0472">Membrane</keyword>
<dbReference type="GO" id="GO:0008955">
    <property type="term" value="F:peptidoglycan glycosyltransferase activity"/>
    <property type="evidence" value="ECO:0007669"/>
    <property type="project" value="UniProtKB-EC"/>
</dbReference>
<evidence type="ECO:0000256" key="7">
    <source>
        <dbReference type="ARBA" id="ARBA00018638"/>
    </source>
</evidence>
<dbReference type="RefSeq" id="WP_256304176.1">
    <property type="nucleotide sequence ID" value="NZ_JANFYS010000020.1"/>
</dbReference>
<dbReference type="InterPro" id="IPR036950">
    <property type="entry name" value="PBP_transglycosylase"/>
</dbReference>
<evidence type="ECO:0000256" key="17">
    <source>
        <dbReference type="ARBA" id="ARBA00022984"/>
    </source>
</evidence>
<evidence type="ECO:0000256" key="16">
    <source>
        <dbReference type="ARBA" id="ARBA00022968"/>
    </source>
</evidence>
<evidence type="ECO:0000256" key="26">
    <source>
        <dbReference type="ARBA" id="ARBA00060592"/>
    </source>
</evidence>
<evidence type="ECO:0000313" key="32">
    <source>
        <dbReference type="Proteomes" id="UP001204562"/>
    </source>
</evidence>
<dbReference type="AlphaFoldDB" id="A0AAW5JND7"/>
<evidence type="ECO:0000256" key="3">
    <source>
        <dbReference type="ARBA" id="ARBA00004752"/>
    </source>
</evidence>
<keyword evidence="13 28" id="KW-0812">Transmembrane</keyword>
<evidence type="ECO:0000313" key="31">
    <source>
        <dbReference type="EMBL" id="MCQ4770828.1"/>
    </source>
</evidence>
<evidence type="ECO:0000256" key="21">
    <source>
        <dbReference type="ARBA" id="ARBA00023268"/>
    </source>
</evidence>
<dbReference type="GO" id="GO:0008360">
    <property type="term" value="P:regulation of cell shape"/>
    <property type="evidence" value="ECO:0007669"/>
    <property type="project" value="UniProtKB-KW"/>
</dbReference>
<evidence type="ECO:0000256" key="19">
    <source>
        <dbReference type="ARBA" id="ARBA00023136"/>
    </source>
</evidence>
<accession>A0AAW5JND7</accession>
<evidence type="ECO:0000259" key="29">
    <source>
        <dbReference type="Pfam" id="PF00905"/>
    </source>
</evidence>